<dbReference type="InterPro" id="IPR008854">
    <property type="entry name" value="TPMT"/>
</dbReference>
<reference evidence="6" key="1">
    <citation type="submission" date="2022-04" db="EMBL/GenBank/DDBJ databases">
        <title>A functionally conserved STORR gene fusion in Papaver species that diverged 16.8 million years ago.</title>
        <authorList>
            <person name="Catania T."/>
        </authorList>
    </citation>
    <scope>NUCLEOTIDE SEQUENCE</scope>
    <source>
        <strain evidence="6">S-188037</strain>
    </source>
</reference>
<sequence length="314" mass="35162">MTTTNTKMEENRGEENHSSNSATFLSKVEKMQGIIHEYSAGGWDKCWEQRVTPWDLGQPTPVVLQLLDKETLPKGRVLVPGCGAGHDVIAIANPERYVVGLDLSENALKRAREKSSSSSNAECFEFVEADFFTWSPTEKFDLIFDYTFFCAFEPRMRASWGKRMHELLKPDGELITLMWPTDDRDGGPPYKVSVADYEEVLHPWGFKATSITDNELAHVGLRREEFLEMLLKKSLFRDAILESFGVDESANGAGRAVIALGSVFDGPVEGVGAPPTWGWWVATSIGDNFFWDLLYSIRKVTDLDSIHASLVEAV</sequence>
<organism evidence="6 7">
    <name type="scientific">Papaver atlanticum</name>
    <dbReference type="NCBI Taxonomy" id="357466"/>
    <lineage>
        <taxon>Eukaryota</taxon>
        <taxon>Viridiplantae</taxon>
        <taxon>Streptophyta</taxon>
        <taxon>Embryophyta</taxon>
        <taxon>Tracheophyta</taxon>
        <taxon>Spermatophyta</taxon>
        <taxon>Magnoliopsida</taxon>
        <taxon>Ranunculales</taxon>
        <taxon>Papaveraceae</taxon>
        <taxon>Papaveroideae</taxon>
        <taxon>Papaver</taxon>
    </lineage>
</organism>
<name>A0AAD4XDK0_9MAGN</name>
<evidence type="ECO:0000256" key="5">
    <source>
        <dbReference type="SAM" id="MobiDB-lite"/>
    </source>
</evidence>
<gene>
    <name evidence="6" type="ORF">MKW98_032285</name>
</gene>
<keyword evidence="1" id="KW-0597">Phosphoprotein</keyword>
<protein>
    <recommendedName>
        <fullName evidence="8">Thiol methyltransferase 2</fullName>
    </recommendedName>
</protein>
<dbReference type="GO" id="GO:0032259">
    <property type="term" value="P:methylation"/>
    <property type="evidence" value="ECO:0007669"/>
    <property type="project" value="UniProtKB-KW"/>
</dbReference>
<dbReference type="Pfam" id="PF05724">
    <property type="entry name" value="TPMT"/>
    <property type="match status" value="1"/>
</dbReference>
<evidence type="ECO:0000313" key="6">
    <source>
        <dbReference type="EMBL" id="KAI3903631.1"/>
    </source>
</evidence>
<evidence type="ECO:0008006" key="8">
    <source>
        <dbReference type="Google" id="ProtNLM"/>
    </source>
</evidence>
<keyword evidence="3" id="KW-0808">Transferase</keyword>
<dbReference type="InterPro" id="IPR029063">
    <property type="entry name" value="SAM-dependent_MTases_sf"/>
</dbReference>
<dbReference type="Gene3D" id="3.40.50.150">
    <property type="entry name" value="Vaccinia Virus protein VP39"/>
    <property type="match status" value="1"/>
</dbReference>
<dbReference type="SUPFAM" id="SSF53335">
    <property type="entry name" value="S-adenosyl-L-methionine-dependent methyltransferases"/>
    <property type="match status" value="1"/>
</dbReference>
<evidence type="ECO:0000256" key="2">
    <source>
        <dbReference type="ARBA" id="ARBA00022603"/>
    </source>
</evidence>
<accession>A0AAD4XDK0</accession>
<evidence type="ECO:0000313" key="7">
    <source>
        <dbReference type="Proteomes" id="UP001202328"/>
    </source>
</evidence>
<evidence type="ECO:0000256" key="1">
    <source>
        <dbReference type="ARBA" id="ARBA00022553"/>
    </source>
</evidence>
<dbReference type="CDD" id="cd02440">
    <property type="entry name" value="AdoMet_MTases"/>
    <property type="match status" value="1"/>
</dbReference>
<dbReference type="PANTHER" id="PTHR32183">
    <property type="match status" value="1"/>
</dbReference>
<proteinExistence type="predicted"/>
<dbReference type="GO" id="GO:0008757">
    <property type="term" value="F:S-adenosylmethionine-dependent methyltransferase activity"/>
    <property type="evidence" value="ECO:0007669"/>
    <property type="project" value="InterPro"/>
</dbReference>
<dbReference type="PROSITE" id="PS51585">
    <property type="entry name" value="SAM_MT_TPMT"/>
    <property type="match status" value="1"/>
</dbReference>
<keyword evidence="4" id="KW-0949">S-adenosyl-L-methionine</keyword>
<dbReference type="Proteomes" id="UP001202328">
    <property type="component" value="Unassembled WGS sequence"/>
</dbReference>
<evidence type="ECO:0000256" key="3">
    <source>
        <dbReference type="ARBA" id="ARBA00022679"/>
    </source>
</evidence>
<dbReference type="AlphaFoldDB" id="A0AAD4XDK0"/>
<comment type="caution">
    <text evidence="6">The sequence shown here is derived from an EMBL/GenBank/DDBJ whole genome shotgun (WGS) entry which is preliminary data.</text>
</comment>
<feature type="region of interest" description="Disordered" evidence="5">
    <location>
        <begin position="1"/>
        <end position="23"/>
    </location>
</feature>
<dbReference type="PANTHER" id="PTHR32183:SF11">
    <property type="entry name" value="THIOL METHYLTRANSFERASE 2-RELATED"/>
    <property type="match status" value="1"/>
</dbReference>
<keyword evidence="2" id="KW-0489">Methyltransferase</keyword>
<dbReference type="EMBL" id="JAJJMB010011222">
    <property type="protein sequence ID" value="KAI3903631.1"/>
    <property type="molecule type" value="Genomic_DNA"/>
</dbReference>
<keyword evidence="7" id="KW-1185">Reference proteome</keyword>
<feature type="compositionally biased region" description="Basic and acidic residues" evidence="5">
    <location>
        <begin position="7"/>
        <end position="17"/>
    </location>
</feature>
<evidence type="ECO:0000256" key="4">
    <source>
        <dbReference type="ARBA" id="ARBA00022691"/>
    </source>
</evidence>